<proteinExistence type="predicted"/>
<name>A0ABT7ITF3_9ACTN</name>
<keyword evidence="2" id="KW-1185">Reference proteome</keyword>
<evidence type="ECO:0000313" key="1">
    <source>
        <dbReference type="EMBL" id="MDL2075863.1"/>
    </source>
</evidence>
<sequence length="137" mass="14172">MRESVTWSAPCPDCGAELECVGVQALEAGRLRWDAESACPGCGFALAECGGDLPGERREQLLAAHGPARLRVSDAGSAGRVRIMRVLRAEAGLDPAGAKTAARRVLDGEYAGTLPEMELLAGKLRAAGVGAAAVRDD</sequence>
<reference evidence="1 2" key="1">
    <citation type="submission" date="2023-05" db="EMBL/GenBank/DDBJ databases">
        <title>Streptomyces fuscus sp. nov., a brown-black pigment producing actinomyces isolated from dry sand of Sea duck farm.</title>
        <authorList>
            <person name="Xie J."/>
            <person name="Shen N."/>
        </authorList>
    </citation>
    <scope>NUCLEOTIDE SEQUENCE [LARGE SCALE GENOMIC DNA]</scope>
    <source>
        <strain evidence="1 2">GXMU-J15</strain>
    </source>
</reference>
<protein>
    <submittedName>
        <fullName evidence="1">Uncharacterized protein</fullName>
    </submittedName>
</protein>
<dbReference type="EMBL" id="JASJUS010000004">
    <property type="protein sequence ID" value="MDL2075863.1"/>
    <property type="molecule type" value="Genomic_DNA"/>
</dbReference>
<comment type="caution">
    <text evidence="1">The sequence shown here is derived from an EMBL/GenBank/DDBJ whole genome shotgun (WGS) entry which is preliminary data.</text>
</comment>
<dbReference type="Proteomes" id="UP001241926">
    <property type="component" value="Unassembled WGS sequence"/>
</dbReference>
<gene>
    <name evidence="1" type="ORF">QNN03_05370</name>
</gene>
<accession>A0ABT7ITF3</accession>
<evidence type="ECO:0000313" key="2">
    <source>
        <dbReference type="Proteomes" id="UP001241926"/>
    </source>
</evidence>
<dbReference type="RefSeq" id="WP_093722072.1">
    <property type="nucleotide sequence ID" value="NZ_JASJUS010000004.1"/>
</dbReference>
<organism evidence="1 2">
    <name type="scientific">Streptomyces fuscus</name>
    <dbReference type="NCBI Taxonomy" id="3048495"/>
    <lineage>
        <taxon>Bacteria</taxon>
        <taxon>Bacillati</taxon>
        <taxon>Actinomycetota</taxon>
        <taxon>Actinomycetes</taxon>
        <taxon>Kitasatosporales</taxon>
        <taxon>Streptomycetaceae</taxon>
        <taxon>Streptomyces</taxon>
    </lineage>
</organism>